<feature type="compositionally biased region" description="Low complexity" evidence="1">
    <location>
        <begin position="227"/>
        <end position="239"/>
    </location>
</feature>
<sequence length="435" mass="47708">MDMYDVIVIGGSISGLLAAREIAGRGFSVLVLEEDAEIGTPEHCGGLVSVDALNSLGIDEYRLLSRIKYATISVLDTTISIDAESKNVIAIDRRALDKHVAKQARRNGADIMLMCRARSFVVRDAYVKVDTNRGMMECKVLVDARGCSIPAGTGKGFLPSAQYEVDSACWIDDGRVEVYIDQDKYPGFFAWIIPGGKERGRVGASGRGISVVERLEEFITMKERGYGKSSDSSSSYDGGAYNHSHSHNHTDGYTHKYKDKGNDDRYGERYDDGGCVVLRKVFAPIWIDGPKRPFVKDGRVVVVGDAAGQAKPTTAGGIYTSGMGGLLAGTTIADALADNNLAILGRYEDAWLDLFGREFERMLMLRRLFERLDNKAIERILNSVYPHIDEVSASGDFDFHSSVLARMILSMDGLRVLKAVLGSEFRRFLASIAKV</sequence>
<proteinExistence type="predicted"/>
<feature type="region of interest" description="Disordered" evidence="1">
    <location>
        <begin position="225"/>
        <end position="258"/>
    </location>
</feature>
<keyword evidence="4" id="KW-1185">Reference proteome</keyword>
<organism evidence="3 4">
    <name type="scientific">Candidatus Nitrosocaldus cavascurensis</name>
    <dbReference type="NCBI Taxonomy" id="2058097"/>
    <lineage>
        <taxon>Archaea</taxon>
        <taxon>Nitrososphaerota</taxon>
        <taxon>Nitrososphaeria</taxon>
        <taxon>Candidatus Nitrosocaldales</taxon>
        <taxon>Candidatus Nitrosocaldaceae</taxon>
        <taxon>Candidatus Nitrosocaldus</taxon>
    </lineage>
</organism>
<gene>
    <name evidence="3" type="ORF">NCAV_0506</name>
</gene>
<feature type="compositionally biased region" description="Basic and acidic residues" evidence="1">
    <location>
        <begin position="248"/>
        <end position="258"/>
    </location>
</feature>
<name>A0A2K5AQ21_9ARCH</name>
<reference evidence="4" key="1">
    <citation type="submission" date="2018-01" db="EMBL/GenBank/DDBJ databases">
        <authorList>
            <person name="Kerou L M."/>
        </authorList>
    </citation>
    <scope>NUCLEOTIDE SEQUENCE [LARGE SCALE GENOMIC DNA]</scope>
    <source>
        <strain evidence="4">SCU2</strain>
    </source>
</reference>
<dbReference type="InterPro" id="IPR006076">
    <property type="entry name" value="FAD-dep_OxRdtase"/>
</dbReference>
<protein>
    <submittedName>
        <fullName evidence="3">Geranylgeranyl reductase family protein</fullName>
    </submittedName>
</protein>
<accession>A0A2K5AQ21</accession>
<dbReference type="Gene3D" id="3.50.50.60">
    <property type="entry name" value="FAD/NAD(P)-binding domain"/>
    <property type="match status" value="1"/>
</dbReference>
<evidence type="ECO:0000259" key="2">
    <source>
        <dbReference type="Pfam" id="PF01266"/>
    </source>
</evidence>
<evidence type="ECO:0000256" key="1">
    <source>
        <dbReference type="SAM" id="MobiDB-lite"/>
    </source>
</evidence>
<evidence type="ECO:0000313" key="3">
    <source>
        <dbReference type="EMBL" id="SPC33699.1"/>
    </source>
</evidence>
<dbReference type="AlphaFoldDB" id="A0A2K5AQ21"/>
<evidence type="ECO:0000313" key="4">
    <source>
        <dbReference type="Proteomes" id="UP000236248"/>
    </source>
</evidence>
<dbReference type="PANTHER" id="PTHR42685">
    <property type="entry name" value="GERANYLGERANYL DIPHOSPHATE REDUCTASE"/>
    <property type="match status" value="1"/>
</dbReference>
<dbReference type="InterPro" id="IPR036188">
    <property type="entry name" value="FAD/NAD-bd_sf"/>
</dbReference>
<dbReference type="KEGG" id="ncv:NCAV_0506"/>
<dbReference type="PANTHER" id="PTHR42685:SF18">
    <property type="entry name" value="DIGERANYLGERANYLGLYCEROPHOSPHOLIPID REDUCTASE"/>
    <property type="match status" value="1"/>
</dbReference>
<dbReference type="InterPro" id="IPR050407">
    <property type="entry name" value="Geranylgeranyl_reductase"/>
</dbReference>
<dbReference type="RefSeq" id="WP_103287488.1">
    <property type="nucleotide sequence ID" value="NZ_LT981265.1"/>
</dbReference>
<dbReference type="Pfam" id="PF01266">
    <property type="entry name" value="DAO"/>
    <property type="match status" value="1"/>
</dbReference>
<dbReference type="SUPFAM" id="SSF51905">
    <property type="entry name" value="FAD/NAD(P)-binding domain"/>
    <property type="match status" value="1"/>
</dbReference>
<dbReference type="GeneID" id="41594598"/>
<dbReference type="EMBL" id="LT981265">
    <property type="protein sequence ID" value="SPC33699.1"/>
    <property type="molecule type" value="Genomic_DNA"/>
</dbReference>
<dbReference type="PRINTS" id="PR00420">
    <property type="entry name" value="RNGMNOXGNASE"/>
</dbReference>
<feature type="domain" description="FAD dependent oxidoreductase" evidence="2">
    <location>
        <begin position="5"/>
        <end position="52"/>
    </location>
</feature>
<dbReference type="Proteomes" id="UP000236248">
    <property type="component" value="Chromosome NCAV"/>
</dbReference>